<keyword evidence="1" id="KW-0812">Transmembrane</keyword>
<gene>
    <name evidence="2" type="ORF">LuPra_03794</name>
</gene>
<sequence>MLDPLVRLVRVIHMTIGISEPKPEEERTIALVWLVLFLLLTGVFIVGLFVIG</sequence>
<dbReference type="STRING" id="1855912.LuPra_03794"/>
<evidence type="ECO:0000256" key="1">
    <source>
        <dbReference type="SAM" id="Phobius"/>
    </source>
</evidence>
<reference evidence="3" key="2">
    <citation type="submission" date="2016-04" db="EMBL/GenBank/DDBJ databases">
        <title>First Complete Genome Sequence of a Subdivision 6 Acidobacterium.</title>
        <authorList>
            <person name="Huang S."/>
            <person name="Vieira S."/>
            <person name="Bunk B."/>
            <person name="Riedel T."/>
            <person name="Sproeer C."/>
            <person name="Overmann J."/>
        </authorList>
    </citation>
    <scope>NUCLEOTIDE SEQUENCE [LARGE SCALE GENOMIC DNA]</scope>
    <source>
        <strain evidence="3">DSM 100886 HEG_-6_39</strain>
    </source>
</reference>
<evidence type="ECO:0000313" key="3">
    <source>
        <dbReference type="Proteomes" id="UP000076079"/>
    </source>
</evidence>
<keyword evidence="1" id="KW-0472">Membrane</keyword>
<reference evidence="2 3" key="1">
    <citation type="journal article" date="2016" name="Genome Announc.">
        <title>First Complete Genome Sequence of a Subdivision 6 Acidobacterium Strain.</title>
        <authorList>
            <person name="Huang S."/>
            <person name="Vieira S."/>
            <person name="Bunk B."/>
            <person name="Riedel T."/>
            <person name="Sproer C."/>
            <person name="Overmann J."/>
        </authorList>
    </citation>
    <scope>NUCLEOTIDE SEQUENCE [LARGE SCALE GENOMIC DNA]</scope>
    <source>
        <strain evidence="3">DSM 100886 HEG_-6_39</strain>
    </source>
</reference>
<dbReference type="KEGG" id="abac:LuPra_03794"/>
<dbReference type="RefSeq" id="WP_157899393.1">
    <property type="nucleotide sequence ID" value="NZ_CP015136.1"/>
</dbReference>
<accession>A0A143PR00</accession>
<proteinExistence type="predicted"/>
<name>A0A143PR00_LUTPR</name>
<evidence type="ECO:0000313" key="2">
    <source>
        <dbReference type="EMBL" id="AMY10558.1"/>
    </source>
</evidence>
<feature type="transmembrane region" description="Helical" evidence="1">
    <location>
        <begin position="30"/>
        <end position="51"/>
    </location>
</feature>
<dbReference type="EMBL" id="CP015136">
    <property type="protein sequence ID" value="AMY10558.1"/>
    <property type="molecule type" value="Genomic_DNA"/>
</dbReference>
<organism evidence="2 3">
    <name type="scientific">Luteitalea pratensis</name>
    <dbReference type="NCBI Taxonomy" id="1855912"/>
    <lineage>
        <taxon>Bacteria</taxon>
        <taxon>Pseudomonadati</taxon>
        <taxon>Acidobacteriota</taxon>
        <taxon>Vicinamibacteria</taxon>
        <taxon>Vicinamibacterales</taxon>
        <taxon>Vicinamibacteraceae</taxon>
        <taxon>Luteitalea</taxon>
    </lineage>
</organism>
<protein>
    <submittedName>
        <fullName evidence="2">Uncharacterized protein</fullName>
    </submittedName>
</protein>
<dbReference type="Proteomes" id="UP000076079">
    <property type="component" value="Chromosome"/>
</dbReference>
<keyword evidence="1" id="KW-1133">Transmembrane helix</keyword>
<keyword evidence="3" id="KW-1185">Reference proteome</keyword>
<dbReference type="AlphaFoldDB" id="A0A143PR00"/>